<dbReference type="PROSITE" id="PS50082">
    <property type="entry name" value="WD_REPEATS_2"/>
    <property type="match status" value="5"/>
</dbReference>
<feature type="domain" description="Histone-binding protein RBBP4-like N-terminal" evidence="11">
    <location>
        <begin position="19"/>
        <end position="88"/>
    </location>
</feature>
<keyword evidence="3" id="KW-0678">Repressor</keyword>
<dbReference type="PROSITE" id="PS50294">
    <property type="entry name" value="WD_REPEATS_REGION"/>
    <property type="match status" value="4"/>
</dbReference>
<dbReference type="SUPFAM" id="SSF50978">
    <property type="entry name" value="WD40 repeat-like"/>
    <property type="match status" value="1"/>
</dbReference>
<feature type="repeat" description="WD" evidence="10">
    <location>
        <begin position="223"/>
        <end position="265"/>
    </location>
</feature>
<evidence type="ECO:0000256" key="6">
    <source>
        <dbReference type="ARBA" id="ARBA00022853"/>
    </source>
</evidence>
<protein>
    <submittedName>
        <fullName evidence="12">CCR4-Not complex caf1 ribonuclease subunit Caf1</fullName>
    </submittedName>
</protein>
<evidence type="ECO:0000256" key="3">
    <source>
        <dbReference type="ARBA" id="ARBA00022491"/>
    </source>
</evidence>
<comment type="subcellular location">
    <subcellularLocation>
        <location evidence="1">Nucleus</location>
    </subcellularLocation>
</comment>
<dbReference type="InterPro" id="IPR050459">
    <property type="entry name" value="WD_repeat_RBAP46/RBAP48/MSI1"/>
</dbReference>
<dbReference type="GO" id="GO:0005634">
    <property type="term" value="C:nucleus"/>
    <property type="evidence" value="ECO:0007669"/>
    <property type="project" value="UniProtKB-SubCell"/>
</dbReference>
<dbReference type="InterPro" id="IPR036322">
    <property type="entry name" value="WD40_repeat_dom_sf"/>
</dbReference>
<dbReference type="InterPro" id="IPR022052">
    <property type="entry name" value="Histone-bd_RBBP4-like_N"/>
</dbReference>
<keyword evidence="13" id="KW-1185">Reference proteome</keyword>
<dbReference type="Gene3D" id="2.130.10.10">
    <property type="entry name" value="YVTN repeat-like/Quinoprotein amine dehydrogenase"/>
    <property type="match status" value="1"/>
</dbReference>
<sequence length="421" mass="47492">MPEIDSGYEDGVEERVINEEYKIWKKNTPFLYDLVMTHALEWPSLTAQWLPDITRPEGKDHSIQRLILGTHTSDEQNHLLIANVHLPNEASQFDPSVYDADRGEFGGFNVVTGKIEICIKINHEGEVNRARYMPQNSNIIATKTPSSDVLVFDYTKHPSRPDPSGTCQPELKLRGHTKEGYGLSWNLRKDGFLLSASDDHTVCMWDVNTPPKDGRVIQAQSIFKGHTSVVEDVSWHPMHECVFGSVADDKKLMIWDTRSANLDKPSNSVEAHMAEVNCLSFNPFSEYTLATGSADRTVALWDLRQLSQKLHSFKSHKDEIFQVQWSPHVETILASSGTDRRLHVWDLSKIGESQSAEDAENGPPELLFIHGGHTAKISDFSWNPNMPWVICSVSEDNILQVWQMAEPIYNEEGSEGQAEAV</sequence>
<keyword evidence="8" id="KW-0804">Transcription</keyword>
<proteinExistence type="inferred from homology"/>
<feature type="repeat" description="WD" evidence="10">
    <location>
        <begin position="313"/>
        <end position="355"/>
    </location>
</feature>
<keyword evidence="5" id="KW-0677">Repeat</keyword>
<dbReference type="Pfam" id="PF12265">
    <property type="entry name" value="CAF1C_H4-bd"/>
    <property type="match status" value="1"/>
</dbReference>
<name>A0ABD2QC18_9PLAT</name>
<accession>A0ABD2QC18</accession>
<evidence type="ECO:0000313" key="13">
    <source>
        <dbReference type="Proteomes" id="UP001626550"/>
    </source>
</evidence>
<dbReference type="PROSITE" id="PS00678">
    <property type="entry name" value="WD_REPEATS_1"/>
    <property type="match status" value="3"/>
</dbReference>
<dbReference type="SMART" id="SM00320">
    <property type="entry name" value="WD40"/>
    <property type="match status" value="6"/>
</dbReference>
<evidence type="ECO:0000256" key="8">
    <source>
        <dbReference type="ARBA" id="ARBA00023163"/>
    </source>
</evidence>
<evidence type="ECO:0000256" key="1">
    <source>
        <dbReference type="ARBA" id="ARBA00004123"/>
    </source>
</evidence>
<evidence type="ECO:0000256" key="7">
    <source>
        <dbReference type="ARBA" id="ARBA00023015"/>
    </source>
</evidence>
<dbReference type="InterPro" id="IPR019775">
    <property type="entry name" value="WD40_repeat_CS"/>
</dbReference>
<reference evidence="12 13" key="1">
    <citation type="submission" date="2024-11" db="EMBL/GenBank/DDBJ databases">
        <title>Adaptive evolution of stress response genes in parasites aligns with host niche diversity.</title>
        <authorList>
            <person name="Hahn C."/>
            <person name="Resl P."/>
        </authorList>
    </citation>
    <scope>NUCLEOTIDE SEQUENCE [LARGE SCALE GENOMIC DNA]</scope>
    <source>
        <strain evidence="12">EGGRZ-B1_66</strain>
        <tissue evidence="12">Body</tissue>
    </source>
</reference>
<keyword evidence="7" id="KW-0805">Transcription regulation</keyword>
<feature type="repeat" description="WD" evidence="10">
    <location>
        <begin position="269"/>
        <end position="304"/>
    </location>
</feature>
<dbReference type="EMBL" id="JBJKFK010000438">
    <property type="protein sequence ID" value="KAL3317060.1"/>
    <property type="molecule type" value="Genomic_DNA"/>
</dbReference>
<keyword evidence="9" id="KW-0539">Nucleus</keyword>
<dbReference type="PRINTS" id="PR00320">
    <property type="entry name" value="GPROTEINBRPT"/>
</dbReference>
<keyword evidence="6" id="KW-0156">Chromatin regulator</keyword>
<dbReference type="Pfam" id="PF00400">
    <property type="entry name" value="WD40"/>
    <property type="match status" value="5"/>
</dbReference>
<dbReference type="PANTHER" id="PTHR22850">
    <property type="entry name" value="WD40 REPEAT FAMILY"/>
    <property type="match status" value="1"/>
</dbReference>
<organism evidence="12 13">
    <name type="scientific">Cichlidogyrus casuarinus</name>
    <dbReference type="NCBI Taxonomy" id="1844966"/>
    <lineage>
        <taxon>Eukaryota</taxon>
        <taxon>Metazoa</taxon>
        <taxon>Spiralia</taxon>
        <taxon>Lophotrochozoa</taxon>
        <taxon>Platyhelminthes</taxon>
        <taxon>Monogenea</taxon>
        <taxon>Monopisthocotylea</taxon>
        <taxon>Dactylogyridea</taxon>
        <taxon>Ancyrocephalidae</taxon>
        <taxon>Cichlidogyrus</taxon>
    </lineage>
</organism>
<evidence type="ECO:0000256" key="9">
    <source>
        <dbReference type="ARBA" id="ARBA00023242"/>
    </source>
</evidence>
<evidence type="ECO:0000256" key="10">
    <source>
        <dbReference type="PROSITE-ProRule" id="PRU00221"/>
    </source>
</evidence>
<gene>
    <name evidence="12" type="primary">CAF1_2</name>
    <name evidence="12" type="ORF">Ciccas_004287</name>
</gene>
<dbReference type="AlphaFoldDB" id="A0ABD2QC18"/>
<feature type="repeat" description="WD" evidence="10">
    <location>
        <begin position="173"/>
        <end position="209"/>
    </location>
</feature>
<dbReference type="InterPro" id="IPR001680">
    <property type="entry name" value="WD40_rpt"/>
</dbReference>
<feature type="repeat" description="WD" evidence="10">
    <location>
        <begin position="370"/>
        <end position="404"/>
    </location>
</feature>
<evidence type="ECO:0000259" key="11">
    <source>
        <dbReference type="Pfam" id="PF12265"/>
    </source>
</evidence>
<comment type="similarity">
    <text evidence="2">Belongs to the WD repeat RBAP46/RBAP48/MSI1 family.</text>
</comment>
<dbReference type="InterPro" id="IPR015943">
    <property type="entry name" value="WD40/YVTN_repeat-like_dom_sf"/>
</dbReference>
<keyword evidence="4 10" id="KW-0853">WD repeat</keyword>
<evidence type="ECO:0000256" key="4">
    <source>
        <dbReference type="ARBA" id="ARBA00022574"/>
    </source>
</evidence>
<dbReference type="Proteomes" id="UP001626550">
    <property type="component" value="Unassembled WGS sequence"/>
</dbReference>
<dbReference type="GO" id="GO:0006325">
    <property type="term" value="P:chromatin organization"/>
    <property type="evidence" value="ECO:0007669"/>
    <property type="project" value="UniProtKB-KW"/>
</dbReference>
<evidence type="ECO:0000256" key="2">
    <source>
        <dbReference type="ARBA" id="ARBA00009341"/>
    </source>
</evidence>
<dbReference type="InterPro" id="IPR020472">
    <property type="entry name" value="WD40_PAC1"/>
</dbReference>
<evidence type="ECO:0000256" key="5">
    <source>
        <dbReference type="ARBA" id="ARBA00022737"/>
    </source>
</evidence>
<dbReference type="FunFam" id="2.130.10.10:FF:000021">
    <property type="entry name" value="histone-binding protein RBBP4 isoform X1"/>
    <property type="match status" value="1"/>
</dbReference>
<evidence type="ECO:0000313" key="12">
    <source>
        <dbReference type="EMBL" id="KAL3317060.1"/>
    </source>
</evidence>
<comment type="caution">
    <text evidence="12">The sequence shown here is derived from an EMBL/GenBank/DDBJ whole genome shotgun (WGS) entry which is preliminary data.</text>
</comment>